<reference evidence="1 3" key="1">
    <citation type="submission" date="2020-06" db="EMBL/GenBank/DDBJ databases">
        <title>Anoxygenic phototrophic Chloroflexota member uses a Type I reaction center.</title>
        <authorList>
            <person name="Tsuji J.M."/>
            <person name="Shaw N.A."/>
            <person name="Nagashima S."/>
            <person name="Venkiteswaran J."/>
            <person name="Schiff S.L."/>
            <person name="Hanada S."/>
            <person name="Tank M."/>
            <person name="Neufeld J.D."/>
        </authorList>
    </citation>
    <scope>NUCLEOTIDE SEQUENCE [LARGE SCALE GENOMIC DNA]</scope>
    <source>
        <strain evidence="1">L227-S17</strain>
    </source>
</reference>
<dbReference type="Proteomes" id="UP000521676">
    <property type="component" value="Unassembled WGS sequence"/>
</dbReference>
<dbReference type="EMBL" id="JACATZ010000001">
    <property type="protein sequence ID" value="NWJ44531.1"/>
    <property type="molecule type" value="Genomic_DNA"/>
</dbReference>
<dbReference type="EMBL" id="CP128399">
    <property type="protein sequence ID" value="WJW66422.1"/>
    <property type="molecule type" value="Genomic_DNA"/>
</dbReference>
<keyword evidence="4" id="KW-1185">Reference proteome</keyword>
<dbReference type="Proteomes" id="UP001431572">
    <property type="component" value="Chromosome 1"/>
</dbReference>
<gene>
    <name evidence="1" type="ORF">HXX08_01500</name>
    <name evidence="2" type="ORF">OZ401_002220</name>
</gene>
<evidence type="ECO:0000313" key="4">
    <source>
        <dbReference type="Proteomes" id="UP001431572"/>
    </source>
</evidence>
<dbReference type="Pfam" id="PF12007">
    <property type="entry name" value="DUF3501"/>
    <property type="match status" value="1"/>
</dbReference>
<name>A0A8T7LZU3_9CHLR</name>
<accession>A0A8T7LZU3</accession>
<evidence type="ECO:0000313" key="3">
    <source>
        <dbReference type="Proteomes" id="UP000521676"/>
    </source>
</evidence>
<protein>
    <submittedName>
        <fullName evidence="1">DUF3501 family protein</fullName>
    </submittedName>
</protein>
<dbReference type="InterPro" id="IPR021890">
    <property type="entry name" value="DUF3501"/>
</dbReference>
<evidence type="ECO:0000313" key="1">
    <source>
        <dbReference type="EMBL" id="NWJ44531.1"/>
    </source>
</evidence>
<dbReference type="AlphaFoldDB" id="A0A8T7LZU3"/>
<evidence type="ECO:0000313" key="2">
    <source>
        <dbReference type="EMBL" id="WJW66422.1"/>
    </source>
</evidence>
<proteinExistence type="predicted"/>
<organism evidence="1 3">
    <name type="scientific">Candidatus Chlorohelix allophototropha</name>
    <dbReference type="NCBI Taxonomy" id="3003348"/>
    <lineage>
        <taxon>Bacteria</taxon>
        <taxon>Bacillati</taxon>
        <taxon>Chloroflexota</taxon>
        <taxon>Chloroflexia</taxon>
        <taxon>Candidatus Chloroheliales</taxon>
        <taxon>Candidatus Chloroheliaceae</taxon>
        <taxon>Candidatus Chlorohelix</taxon>
    </lineage>
</organism>
<sequence length="191" mass="22372">MRALELTDVKDIAAYEKVRDEFRRRIIELKKLRRIGVGDIITLVFENRDTLLFQVQEMMRAERIVHDHQIQEELDTYNPLLPGQLELSATLFIEIDNPQELRRRLSTLLGIEEHLALVIGENRVPARFEEGRSTAERLSTVHYVRFQLTLPQVAQLKDPIVEVALEFDHPNYRERAVIPIPMRLELAKDPE</sequence>
<reference evidence="2" key="2">
    <citation type="journal article" date="2024" name="Nature">
        <title>Anoxygenic phototroph of the Chloroflexota uses a type I reaction centre.</title>
        <authorList>
            <person name="Tsuji J.M."/>
            <person name="Shaw N.A."/>
            <person name="Nagashima S."/>
            <person name="Venkiteswaran J.J."/>
            <person name="Schiff S.L."/>
            <person name="Watanabe T."/>
            <person name="Fukui M."/>
            <person name="Hanada S."/>
            <person name="Tank M."/>
            <person name="Neufeld J.D."/>
        </authorList>
    </citation>
    <scope>NUCLEOTIDE SEQUENCE</scope>
    <source>
        <strain evidence="2">L227-S17</strain>
    </source>
</reference>
<dbReference type="RefSeq" id="WP_341468307.1">
    <property type="nucleotide sequence ID" value="NZ_CP128399.1"/>
</dbReference>